<dbReference type="EMBL" id="JAODUP010000275">
    <property type="protein sequence ID" value="KAK2154143.1"/>
    <property type="molecule type" value="Genomic_DNA"/>
</dbReference>
<sequence>MLYTNADMLTNKMKELQLLTEKYCLDVVMVTEIKLKYLMDPICVSSFSMGGYQVYTNLEGEEHRWVTAKNISNTIDPLVTEVKFDTSYNEAFWRYCNSKLKNKPRIGDIKTNDDTKTQCDLVKDDILNTYFASVFIRENMEDTSSLETKYRGPPLSDVNITAELVQKRLTKLNLNKAPGPDKIHPRVLKEMADVISSHLSVIFHKSLSECRLPTLWKIGNITLIHKKGSRSTAGEVTYDPTTHSLRTVDSGDPINAVNLDFRKAFDSVPHQRLHAKIAAYGLNWTGYKLSRLIVNNV</sequence>
<evidence type="ECO:0000313" key="1">
    <source>
        <dbReference type="EMBL" id="KAK2154143.1"/>
    </source>
</evidence>
<reference evidence="1" key="1">
    <citation type="journal article" date="2023" name="Mol. Biol. Evol.">
        <title>Third-Generation Sequencing Reveals the Adaptive Role of the Epigenome in Three Deep-Sea Polychaetes.</title>
        <authorList>
            <person name="Perez M."/>
            <person name="Aroh O."/>
            <person name="Sun Y."/>
            <person name="Lan Y."/>
            <person name="Juniper S.K."/>
            <person name="Young C.R."/>
            <person name="Angers B."/>
            <person name="Qian P.Y."/>
        </authorList>
    </citation>
    <scope>NUCLEOTIDE SEQUENCE</scope>
    <source>
        <strain evidence="1">P08H-3</strain>
    </source>
</reference>
<organism evidence="1 2">
    <name type="scientific">Paralvinella palmiformis</name>
    <dbReference type="NCBI Taxonomy" id="53620"/>
    <lineage>
        <taxon>Eukaryota</taxon>
        <taxon>Metazoa</taxon>
        <taxon>Spiralia</taxon>
        <taxon>Lophotrochozoa</taxon>
        <taxon>Annelida</taxon>
        <taxon>Polychaeta</taxon>
        <taxon>Sedentaria</taxon>
        <taxon>Canalipalpata</taxon>
        <taxon>Terebellida</taxon>
        <taxon>Terebelliformia</taxon>
        <taxon>Alvinellidae</taxon>
        <taxon>Paralvinella</taxon>
    </lineage>
</organism>
<protein>
    <recommendedName>
        <fullName evidence="3">Reverse transcriptase domain-containing protein</fullName>
    </recommendedName>
</protein>
<comment type="caution">
    <text evidence="1">The sequence shown here is derived from an EMBL/GenBank/DDBJ whole genome shotgun (WGS) entry which is preliminary data.</text>
</comment>
<name>A0AAD9JJ35_9ANNE</name>
<proteinExistence type="predicted"/>
<dbReference type="AlphaFoldDB" id="A0AAD9JJ35"/>
<dbReference type="Proteomes" id="UP001208570">
    <property type="component" value="Unassembled WGS sequence"/>
</dbReference>
<keyword evidence="2" id="KW-1185">Reference proteome</keyword>
<evidence type="ECO:0000313" key="2">
    <source>
        <dbReference type="Proteomes" id="UP001208570"/>
    </source>
</evidence>
<gene>
    <name evidence="1" type="ORF">LSH36_275g01040</name>
</gene>
<dbReference type="PANTHER" id="PTHR33395:SF22">
    <property type="entry name" value="REVERSE TRANSCRIPTASE DOMAIN-CONTAINING PROTEIN"/>
    <property type="match status" value="1"/>
</dbReference>
<dbReference type="PANTHER" id="PTHR33395">
    <property type="entry name" value="TRANSCRIPTASE, PUTATIVE-RELATED-RELATED"/>
    <property type="match status" value="1"/>
</dbReference>
<accession>A0AAD9JJ35</accession>
<evidence type="ECO:0008006" key="3">
    <source>
        <dbReference type="Google" id="ProtNLM"/>
    </source>
</evidence>